<keyword evidence="3" id="KW-1185">Reference proteome</keyword>
<feature type="region of interest" description="Disordered" evidence="1">
    <location>
        <begin position="1"/>
        <end position="28"/>
    </location>
</feature>
<comment type="caution">
    <text evidence="2">The sequence shown here is derived from an EMBL/GenBank/DDBJ whole genome shotgun (WGS) entry which is preliminary data.</text>
</comment>
<dbReference type="AlphaFoldDB" id="A0A2U1MDB2"/>
<organism evidence="2 3">
    <name type="scientific">Artemisia annua</name>
    <name type="common">Sweet wormwood</name>
    <dbReference type="NCBI Taxonomy" id="35608"/>
    <lineage>
        <taxon>Eukaryota</taxon>
        <taxon>Viridiplantae</taxon>
        <taxon>Streptophyta</taxon>
        <taxon>Embryophyta</taxon>
        <taxon>Tracheophyta</taxon>
        <taxon>Spermatophyta</taxon>
        <taxon>Magnoliopsida</taxon>
        <taxon>eudicotyledons</taxon>
        <taxon>Gunneridae</taxon>
        <taxon>Pentapetalae</taxon>
        <taxon>asterids</taxon>
        <taxon>campanulids</taxon>
        <taxon>Asterales</taxon>
        <taxon>Asteraceae</taxon>
        <taxon>Asteroideae</taxon>
        <taxon>Anthemideae</taxon>
        <taxon>Artemisiinae</taxon>
        <taxon>Artemisia</taxon>
    </lineage>
</organism>
<sequence>MINNGNNGNPVGNSYANHGDGEQNLSTSTCLTVQRGETGKGYMEMEGRGYSDLYRNTSEDMFIRTLMESPVGMPAPTMEMLGFKNLSNSFRADSEELFKNWLTNGDNQGHNPTSLVHNRSRQLSRMMLAEHAGLASHHNGVSIERKSSNENLIPQSSVSSVAVESSNGTNEHSIRNMAEKGLQGSNLYLAKAWFHSSQPMTRSRSSELRRRYVAMQNSQTAIGMEAMHNASGSRVNQLKQDFVNHDSFNEPSLYENQNQLDGFMPQSNSSSSIDKVSSVVSMLKGTLERKKLSNQIEKEAVENGSLEYYNGQEVLPYSNQNNINGSHNYEVQETLQDQGLFQGVQGCYDGGDLEHFVAPTNQIQMSFASREPSQSESSAAAPVMSNGFDACDGPSNSGQTPSFCESSRKQAGIARSLEYGGAKGQKDTREQIYDNLQKDNKQKKNLIRFGSVTSAASVDSRDPTKKRRVERSRKMAEAKGRTQIPATSSDMQSLQKRCENLEKEVRSLKLNLAFMNRKDSEQTKQIEELQKQHEDMRDEKERLLEEIERILSEPDKM</sequence>
<dbReference type="STRING" id="35608.A0A2U1MDB2"/>
<dbReference type="PANTHER" id="PTHR36890:SF1">
    <property type="entry name" value="PROTEIN CYCLOPS"/>
    <property type="match status" value="1"/>
</dbReference>
<reference evidence="2 3" key="1">
    <citation type="journal article" date="2018" name="Mol. Plant">
        <title>The genome of Artemisia annua provides insight into the evolution of Asteraceae family and artemisinin biosynthesis.</title>
        <authorList>
            <person name="Shen Q."/>
            <person name="Zhang L."/>
            <person name="Liao Z."/>
            <person name="Wang S."/>
            <person name="Yan T."/>
            <person name="Shi P."/>
            <person name="Liu M."/>
            <person name="Fu X."/>
            <person name="Pan Q."/>
            <person name="Wang Y."/>
            <person name="Lv Z."/>
            <person name="Lu X."/>
            <person name="Zhang F."/>
            <person name="Jiang W."/>
            <person name="Ma Y."/>
            <person name="Chen M."/>
            <person name="Hao X."/>
            <person name="Li L."/>
            <person name="Tang Y."/>
            <person name="Lv G."/>
            <person name="Zhou Y."/>
            <person name="Sun X."/>
            <person name="Brodelius P.E."/>
            <person name="Rose J.K.C."/>
            <person name="Tang K."/>
        </authorList>
    </citation>
    <scope>NUCLEOTIDE SEQUENCE [LARGE SCALE GENOMIC DNA]</scope>
    <source>
        <strain evidence="3">cv. Huhao1</strain>
        <tissue evidence="2">Leaf</tissue>
    </source>
</reference>
<proteinExistence type="predicted"/>
<dbReference type="InterPro" id="IPR040036">
    <property type="entry name" value="CYCLOPS"/>
</dbReference>
<feature type="compositionally biased region" description="Polar residues" evidence="1">
    <location>
        <begin position="484"/>
        <end position="493"/>
    </location>
</feature>
<protein>
    <recommendedName>
        <fullName evidence="4">Protein CYCLOPS</fullName>
    </recommendedName>
</protein>
<gene>
    <name evidence="2" type="ORF">CTI12_AA411100</name>
</gene>
<dbReference type="GO" id="GO:0036377">
    <property type="term" value="P:arbuscular mycorrhizal association"/>
    <property type="evidence" value="ECO:0007669"/>
    <property type="project" value="InterPro"/>
</dbReference>
<dbReference type="PANTHER" id="PTHR36890">
    <property type="entry name" value="PROTEIN CYCLOPS"/>
    <property type="match status" value="1"/>
</dbReference>
<dbReference type="GO" id="GO:0043565">
    <property type="term" value="F:sequence-specific DNA binding"/>
    <property type="evidence" value="ECO:0007669"/>
    <property type="project" value="InterPro"/>
</dbReference>
<dbReference type="OrthoDB" id="1737017at2759"/>
<dbReference type="EMBL" id="PKPP01005684">
    <property type="protein sequence ID" value="PWA59217.1"/>
    <property type="molecule type" value="Genomic_DNA"/>
</dbReference>
<feature type="region of interest" description="Disordered" evidence="1">
    <location>
        <begin position="454"/>
        <end position="493"/>
    </location>
</feature>
<evidence type="ECO:0000313" key="3">
    <source>
        <dbReference type="Proteomes" id="UP000245207"/>
    </source>
</evidence>
<feature type="compositionally biased region" description="Polar residues" evidence="1">
    <location>
        <begin position="394"/>
        <end position="405"/>
    </location>
</feature>
<feature type="compositionally biased region" description="Low complexity" evidence="1">
    <location>
        <begin position="367"/>
        <end position="382"/>
    </location>
</feature>
<evidence type="ECO:0008006" key="4">
    <source>
        <dbReference type="Google" id="ProtNLM"/>
    </source>
</evidence>
<name>A0A2U1MDB2_ARTAN</name>
<accession>A0A2U1MDB2</accession>
<feature type="region of interest" description="Disordered" evidence="1">
    <location>
        <begin position="367"/>
        <end position="407"/>
    </location>
</feature>
<dbReference type="Proteomes" id="UP000245207">
    <property type="component" value="Unassembled WGS sequence"/>
</dbReference>
<evidence type="ECO:0000256" key="1">
    <source>
        <dbReference type="SAM" id="MobiDB-lite"/>
    </source>
</evidence>
<feature type="compositionally biased region" description="Low complexity" evidence="1">
    <location>
        <begin position="1"/>
        <end position="13"/>
    </location>
</feature>
<evidence type="ECO:0000313" key="2">
    <source>
        <dbReference type="EMBL" id="PWA59217.1"/>
    </source>
</evidence>
<dbReference type="GO" id="GO:0005634">
    <property type="term" value="C:nucleus"/>
    <property type="evidence" value="ECO:0007669"/>
    <property type="project" value="InterPro"/>
</dbReference>